<sequence length="406" mass="44737">MPLVREPSQRTKAWVRWNYGQNSSKNSLATVAATEIIHLGGSRVGTPEPSPCRPGTAQELQRPCTTWFPAPYAPAPEPPIGISRSKTDPQELFSPIPTPSSFETMSEQYSPAPLSLPSEKLSSPPSATSTAFSKMSSPPPYSNGSTTSVSSGSARQLRRTQSAADIQKRARTRKALPPRPMETTDESESDAQESSSEAKHVGQLMKEGARVTQWFPLPPMTSPPPSRPLPTIGTTSPTSPDRPSEAPKPVKKDVETAKPEFPPRKSSLRHSPQERLWLHRNYRGEATFLKAWGLNIEKADDRDEGITIMKELMASEEEKRKSKKAEKAKELGLPEGGLQIIIEEEKASLSEPDKPSPRMIEHSSHHLRPQGLKVPPRSHPSPTHLRSESESSVLGAYLDVRMSRFD</sequence>
<feature type="compositionally biased region" description="Low complexity" evidence="1">
    <location>
        <begin position="142"/>
        <end position="153"/>
    </location>
</feature>
<evidence type="ECO:0000256" key="1">
    <source>
        <dbReference type="SAM" id="MobiDB-lite"/>
    </source>
</evidence>
<dbReference type="AlphaFoldDB" id="A0A9Q0ARE3"/>
<proteinExistence type="predicted"/>
<feature type="compositionally biased region" description="Low complexity" evidence="1">
    <location>
        <begin position="110"/>
        <end position="131"/>
    </location>
</feature>
<dbReference type="EMBL" id="JAFIMR010000011">
    <property type="protein sequence ID" value="KAI1872645.1"/>
    <property type="molecule type" value="Genomic_DNA"/>
</dbReference>
<feature type="compositionally biased region" description="Polar residues" evidence="1">
    <location>
        <begin position="99"/>
        <end position="109"/>
    </location>
</feature>
<dbReference type="Proteomes" id="UP000829685">
    <property type="component" value="Unassembled WGS sequence"/>
</dbReference>
<organism evidence="2 3">
    <name type="scientific">Neoarthrinium moseri</name>
    <dbReference type="NCBI Taxonomy" id="1658444"/>
    <lineage>
        <taxon>Eukaryota</taxon>
        <taxon>Fungi</taxon>
        <taxon>Dikarya</taxon>
        <taxon>Ascomycota</taxon>
        <taxon>Pezizomycotina</taxon>
        <taxon>Sordariomycetes</taxon>
        <taxon>Xylariomycetidae</taxon>
        <taxon>Amphisphaeriales</taxon>
        <taxon>Apiosporaceae</taxon>
        <taxon>Neoarthrinium</taxon>
    </lineage>
</organism>
<gene>
    <name evidence="2" type="ORF">JX265_005525</name>
</gene>
<feature type="compositionally biased region" description="Basic and acidic residues" evidence="1">
    <location>
        <begin position="242"/>
        <end position="263"/>
    </location>
</feature>
<keyword evidence="3" id="KW-1185">Reference proteome</keyword>
<protein>
    <submittedName>
        <fullName evidence="2">Uncharacterized protein</fullName>
    </submittedName>
</protein>
<reference evidence="2" key="1">
    <citation type="submission" date="2021-03" db="EMBL/GenBank/DDBJ databases">
        <title>Revisited historic fungal species revealed as producer of novel bioactive compounds through whole genome sequencing and comparative genomics.</title>
        <authorList>
            <person name="Vignolle G.A."/>
            <person name="Hochenegger N."/>
            <person name="Mach R.L."/>
            <person name="Mach-Aigner A.R."/>
            <person name="Javad Rahimi M."/>
            <person name="Salim K.A."/>
            <person name="Chan C.M."/>
            <person name="Lim L.B.L."/>
            <person name="Cai F."/>
            <person name="Druzhinina I.S."/>
            <person name="U'Ren J.M."/>
            <person name="Derntl C."/>
        </authorList>
    </citation>
    <scope>NUCLEOTIDE SEQUENCE</scope>
    <source>
        <strain evidence="2">TUCIM 5799</strain>
    </source>
</reference>
<name>A0A9Q0ARE3_9PEZI</name>
<accession>A0A9Q0ARE3</accession>
<feature type="compositionally biased region" description="Basic and acidic residues" evidence="1">
    <location>
        <begin position="344"/>
        <end position="364"/>
    </location>
</feature>
<dbReference type="OrthoDB" id="4232400at2759"/>
<feature type="region of interest" description="Disordered" evidence="1">
    <location>
        <begin position="344"/>
        <end position="393"/>
    </location>
</feature>
<feature type="compositionally biased region" description="Polar residues" evidence="1">
    <location>
        <begin position="232"/>
        <end position="241"/>
    </location>
</feature>
<evidence type="ECO:0000313" key="3">
    <source>
        <dbReference type="Proteomes" id="UP000829685"/>
    </source>
</evidence>
<feature type="region of interest" description="Disordered" evidence="1">
    <location>
        <begin position="66"/>
        <end position="272"/>
    </location>
</feature>
<feature type="compositionally biased region" description="Pro residues" evidence="1">
    <location>
        <begin position="216"/>
        <end position="228"/>
    </location>
</feature>
<comment type="caution">
    <text evidence="2">The sequence shown here is derived from an EMBL/GenBank/DDBJ whole genome shotgun (WGS) entry which is preliminary data.</text>
</comment>
<evidence type="ECO:0000313" key="2">
    <source>
        <dbReference type="EMBL" id="KAI1872645.1"/>
    </source>
</evidence>
<feature type="region of interest" description="Disordered" evidence="1">
    <location>
        <begin position="41"/>
        <end position="60"/>
    </location>
</feature>